<gene>
    <name evidence="9" type="ORF">GGG87_08745</name>
    <name evidence="10" type="ORF">GGH11_08445</name>
</gene>
<dbReference type="GO" id="GO:0005886">
    <property type="term" value="C:plasma membrane"/>
    <property type="evidence" value="ECO:0007669"/>
    <property type="project" value="UniProtKB-SubCell"/>
</dbReference>
<evidence type="ECO:0000256" key="6">
    <source>
        <dbReference type="ARBA" id="ARBA00023136"/>
    </source>
</evidence>
<dbReference type="PANTHER" id="PTHR23514:SF3">
    <property type="entry name" value="BYPASS OF STOP CODON PROTEIN 6"/>
    <property type="match status" value="1"/>
</dbReference>
<evidence type="ECO:0000256" key="2">
    <source>
        <dbReference type="ARBA" id="ARBA00008335"/>
    </source>
</evidence>
<dbReference type="InterPro" id="IPR051788">
    <property type="entry name" value="MFS_Transporter"/>
</dbReference>
<evidence type="ECO:0000313" key="9">
    <source>
        <dbReference type="EMBL" id="MTB65082.1"/>
    </source>
</evidence>
<feature type="transmembrane region" description="Helical" evidence="7">
    <location>
        <begin position="291"/>
        <end position="311"/>
    </location>
</feature>
<dbReference type="InterPro" id="IPR011701">
    <property type="entry name" value="MFS"/>
</dbReference>
<sequence length="386" mass="42098">MKVFLEKISVLALSSMLVSAFSVSSALPSMLDYFHSYPAEQVELLISTPSFFVLLVLVLNRQLNWLLNERQMIVTGLLMMSMAGMLPQVLQGYGFVFLSRIFLGMGIGLINAKAISMISERYEGTERIQMLGFRGSSEVVGSAFLTMLVGQLIKFKWTYAFTIYSFALLVLLFYLFFVPNQIKSRQDQVQLGERLPVRFRYESARLALFAGWNVCISSCISLRVPLMVTQGSLGTASAASVILGLYQIVGIVSGLVFAPLLRRFGSRLLGLSYLALGLSSLGIAFSSDLSVLAIAVLGAGFVNSVLMTAIFHQLAEEMPAPLLNSATAVVLIGCNLGGALSPYVLKGIGLIGESYSLIFSLFAISCLVFAIFAIRMKNRRKFDAVG</sequence>
<dbReference type="EMBL" id="WLCG01000012">
    <property type="protein sequence ID" value="MTB65082.1"/>
    <property type="molecule type" value="Genomic_DNA"/>
</dbReference>
<name>A0A6I4RHW4_9STRE</name>
<evidence type="ECO:0000259" key="8">
    <source>
        <dbReference type="PROSITE" id="PS50850"/>
    </source>
</evidence>
<evidence type="ECO:0000256" key="7">
    <source>
        <dbReference type="SAM" id="Phobius"/>
    </source>
</evidence>
<dbReference type="PANTHER" id="PTHR23514">
    <property type="entry name" value="BYPASS OF STOP CODON PROTEIN 6"/>
    <property type="match status" value="1"/>
</dbReference>
<keyword evidence="11" id="KW-1185">Reference proteome</keyword>
<feature type="transmembrane region" description="Helical" evidence="7">
    <location>
        <begin position="238"/>
        <end position="261"/>
    </location>
</feature>
<dbReference type="RefSeq" id="WP_154608867.1">
    <property type="nucleotide sequence ID" value="NZ_CP072115.1"/>
</dbReference>
<feature type="transmembrane region" description="Helical" evidence="7">
    <location>
        <begin position="357"/>
        <end position="374"/>
    </location>
</feature>
<evidence type="ECO:0000313" key="10">
    <source>
        <dbReference type="EMBL" id="MWV57004.1"/>
    </source>
</evidence>
<dbReference type="AlphaFoldDB" id="A0A6I4RHW4"/>
<dbReference type="InterPro" id="IPR020846">
    <property type="entry name" value="MFS_dom"/>
</dbReference>
<evidence type="ECO:0000256" key="3">
    <source>
        <dbReference type="ARBA" id="ARBA00022448"/>
    </source>
</evidence>
<dbReference type="PROSITE" id="PS50850">
    <property type="entry name" value="MFS"/>
    <property type="match status" value="1"/>
</dbReference>
<reference evidence="10 12" key="1">
    <citation type="submission" date="2019-10" db="EMBL/GenBank/DDBJ databases">
        <title>Streptococcis sp, isolated from the respiratory tract of Marmot.</title>
        <authorList>
            <person name="Zhang G."/>
        </authorList>
    </citation>
    <scope>NUCLEOTIDE SEQUENCE [LARGE SCALE GENOMIC DNA]</scope>
    <source>
        <strain evidence="10">Zg-70</strain>
        <strain evidence="12">zg-70</strain>
    </source>
</reference>
<feature type="transmembrane region" description="Helical" evidence="7">
    <location>
        <begin position="131"/>
        <end position="153"/>
    </location>
</feature>
<comment type="similarity">
    <text evidence="2">Belongs to the major facilitator superfamily.</text>
</comment>
<dbReference type="GO" id="GO:0022857">
    <property type="term" value="F:transmembrane transporter activity"/>
    <property type="evidence" value="ECO:0007669"/>
    <property type="project" value="InterPro"/>
</dbReference>
<feature type="transmembrane region" description="Helical" evidence="7">
    <location>
        <begin position="323"/>
        <end position="345"/>
    </location>
</feature>
<dbReference type="Proteomes" id="UP000435423">
    <property type="component" value="Unassembled WGS sequence"/>
</dbReference>
<feature type="transmembrane region" description="Helical" evidence="7">
    <location>
        <begin position="72"/>
        <end position="90"/>
    </location>
</feature>
<feature type="transmembrane region" description="Helical" evidence="7">
    <location>
        <begin position="96"/>
        <end position="119"/>
    </location>
</feature>
<evidence type="ECO:0000313" key="11">
    <source>
        <dbReference type="Proteomes" id="UP000435060"/>
    </source>
</evidence>
<keyword evidence="4 7" id="KW-0812">Transmembrane</keyword>
<dbReference type="Pfam" id="PF07690">
    <property type="entry name" value="MFS_1"/>
    <property type="match status" value="1"/>
</dbReference>
<evidence type="ECO:0000256" key="5">
    <source>
        <dbReference type="ARBA" id="ARBA00022989"/>
    </source>
</evidence>
<feature type="transmembrane region" description="Helical" evidence="7">
    <location>
        <begin position="268"/>
        <end position="285"/>
    </location>
</feature>
<dbReference type="Gene3D" id="1.20.1250.20">
    <property type="entry name" value="MFS general substrate transporter like domains"/>
    <property type="match status" value="2"/>
</dbReference>
<evidence type="ECO:0000256" key="1">
    <source>
        <dbReference type="ARBA" id="ARBA00004651"/>
    </source>
</evidence>
<protein>
    <submittedName>
        <fullName evidence="10">MFS transporter</fullName>
    </submittedName>
</protein>
<comment type="subcellular location">
    <subcellularLocation>
        <location evidence="1">Cell membrane</location>
        <topology evidence="1">Multi-pass membrane protein</topology>
    </subcellularLocation>
</comment>
<organism evidence="10 12">
    <name type="scientific">Streptococcus zhangguiae</name>
    <dbReference type="NCBI Taxonomy" id="2664091"/>
    <lineage>
        <taxon>Bacteria</taxon>
        <taxon>Bacillati</taxon>
        <taxon>Bacillota</taxon>
        <taxon>Bacilli</taxon>
        <taxon>Lactobacillales</taxon>
        <taxon>Streptococcaceae</taxon>
        <taxon>Streptococcus</taxon>
    </lineage>
</organism>
<dbReference type="Proteomes" id="UP000435060">
    <property type="component" value="Unassembled WGS sequence"/>
</dbReference>
<dbReference type="EMBL" id="WUBJ01000011">
    <property type="protein sequence ID" value="MWV57004.1"/>
    <property type="molecule type" value="Genomic_DNA"/>
</dbReference>
<proteinExistence type="inferred from homology"/>
<accession>A0A6I4RHW4</accession>
<feature type="transmembrane region" description="Helical" evidence="7">
    <location>
        <begin position="159"/>
        <end position="178"/>
    </location>
</feature>
<evidence type="ECO:0000256" key="4">
    <source>
        <dbReference type="ARBA" id="ARBA00022692"/>
    </source>
</evidence>
<dbReference type="SUPFAM" id="SSF103473">
    <property type="entry name" value="MFS general substrate transporter"/>
    <property type="match status" value="1"/>
</dbReference>
<keyword evidence="5 7" id="KW-1133">Transmembrane helix</keyword>
<feature type="transmembrane region" description="Helical" evidence="7">
    <location>
        <begin position="206"/>
        <end position="226"/>
    </location>
</feature>
<feature type="domain" description="Major facilitator superfamily (MFS) profile" evidence="8">
    <location>
        <begin position="1"/>
        <end position="381"/>
    </location>
</feature>
<evidence type="ECO:0000313" key="12">
    <source>
        <dbReference type="Proteomes" id="UP000435423"/>
    </source>
</evidence>
<comment type="caution">
    <text evidence="10">The sequence shown here is derived from an EMBL/GenBank/DDBJ whole genome shotgun (WGS) entry which is preliminary data.</text>
</comment>
<reference evidence="9 11" key="2">
    <citation type="submission" date="2019-11" db="EMBL/GenBank/DDBJ databases">
        <title>Streptococcis sp. isolated from the respiratory tract of Marmot.</title>
        <authorList>
            <person name="Zhang G."/>
        </authorList>
    </citation>
    <scope>NUCLEOTIDE SEQUENCE [LARGE SCALE GENOMIC DNA]</scope>
    <source>
        <strain evidence="9">Zg-86</strain>
        <strain evidence="11">zg-86</strain>
    </source>
</reference>
<feature type="transmembrane region" description="Helical" evidence="7">
    <location>
        <begin position="42"/>
        <end position="60"/>
    </location>
</feature>
<keyword evidence="3" id="KW-0813">Transport</keyword>
<keyword evidence="6 7" id="KW-0472">Membrane</keyword>
<dbReference type="InterPro" id="IPR036259">
    <property type="entry name" value="MFS_trans_sf"/>
</dbReference>